<organism evidence="1 2">
    <name type="scientific">Homarus americanus</name>
    <name type="common">American lobster</name>
    <dbReference type="NCBI Taxonomy" id="6706"/>
    <lineage>
        <taxon>Eukaryota</taxon>
        <taxon>Metazoa</taxon>
        <taxon>Ecdysozoa</taxon>
        <taxon>Arthropoda</taxon>
        <taxon>Crustacea</taxon>
        <taxon>Multicrustacea</taxon>
        <taxon>Malacostraca</taxon>
        <taxon>Eumalacostraca</taxon>
        <taxon>Eucarida</taxon>
        <taxon>Decapoda</taxon>
        <taxon>Pleocyemata</taxon>
        <taxon>Astacidea</taxon>
        <taxon>Nephropoidea</taxon>
        <taxon>Nephropidae</taxon>
        <taxon>Homarus</taxon>
    </lineage>
</organism>
<keyword evidence="2" id="KW-1185">Reference proteome</keyword>
<name>A0A8J5K3G5_HOMAM</name>
<dbReference type="EMBL" id="JAHLQT010019984">
    <property type="protein sequence ID" value="KAG7168586.1"/>
    <property type="molecule type" value="Genomic_DNA"/>
</dbReference>
<reference evidence="1" key="1">
    <citation type="journal article" date="2021" name="Sci. Adv.">
        <title>The American lobster genome reveals insights on longevity, neural, and immune adaptations.</title>
        <authorList>
            <person name="Polinski J.M."/>
            <person name="Zimin A.V."/>
            <person name="Clark K.F."/>
            <person name="Kohn A.B."/>
            <person name="Sadowski N."/>
            <person name="Timp W."/>
            <person name="Ptitsyn A."/>
            <person name="Khanna P."/>
            <person name="Romanova D.Y."/>
            <person name="Williams P."/>
            <person name="Greenwood S.J."/>
            <person name="Moroz L.L."/>
            <person name="Walt D.R."/>
            <person name="Bodnar A.G."/>
        </authorList>
    </citation>
    <scope>NUCLEOTIDE SEQUENCE</scope>
    <source>
        <strain evidence="1">GMGI-L3</strain>
    </source>
</reference>
<dbReference type="Proteomes" id="UP000747542">
    <property type="component" value="Unassembled WGS sequence"/>
</dbReference>
<sequence length="149" mass="17758">MDAYSLAELAVLLWIQRLKHKRRTRIWMHELNTKGPNFGSFSHLFPDLVNHQDKFYNFFRMTVENFKKLVDLTGSSRRKMTTNYRRAAITSRSRWLRSVGSYIAGRSRTKFIRTITYDNDYPDILENLPDADFPDINLDFLQTNFMKPQ</sequence>
<evidence type="ECO:0000313" key="2">
    <source>
        <dbReference type="Proteomes" id="UP000747542"/>
    </source>
</evidence>
<gene>
    <name evidence="1" type="ORF">Hamer_G021493</name>
</gene>
<evidence type="ECO:0000313" key="1">
    <source>
        <dbReference type="EMBL" id="KAG7168586.1"/>
    </source>
</evidence>
<accession>A0A8J5K3G5</accession>
<comment type="caution">
    <text evidence="1">The sequence shown here is derived from an EMBL/GenBank/DDBJ whole genome shotgun (WGS) entry which is preliminary data.</text>
</comment>
<protein>
    <submittedName>
        <fullName evidence="1">Uncharacterized protein</fullName>
    </submittedName>
</protein>
<dbReference type="AlphaFoldDB" id="A0A8J5K3G5"/>
<proteinExistence type="predicted"/>